<keyword evidence="4" id="KW-1185">Reference proteome</keyword>
<dbReference type="AlphaFoldDB" id="A0A5C5Z5T2"/>
<protein>
    <submittedName>
        <fullName evidence="3">Glycogen synthase</fullName>
        <ecNumber evidence="3">2.4.1.11</ecNumber>
    </submittedName>
</protein>
<evidence type="ECO:0000313" key="3">
    <source>
        <dbReference type="EMBL" id="TWT82759.1"/>
    </source>
</evidence>
<proteinExistence type="predicted"/>
<feature type="domain" description="Glycosyltransferase subfamily 4-like N-terminal" evidence="2">
    <location>
        <begin position="15"/>
        <end position="171"/>
    </location>
</feature>
<dbReference type="RefSeq" id="WP_146399472.1">
    <property type="nucleotide sequence ID" value="NZ_SJPJ01000001.1"/>
</dbReference>
<dbReference type="Pfam" id="PF00534">
    <property type="entry name" value="Glycos_transf_1"/>
    <property type="match status" value="1"/>
</dbReference>
<evidence type="ECO:0000259" key="2">
    <source>
        <dbReference type="Pfam" id="PF13439"/>
    </source>
</evidence>
<keyword evidence="3" id="KW-0328">Glycosyltransferase</keyword>
<sequence length="362" mass="39600">MKTKHIVHISLGTNVGGMEKLLVEFARFADRSKFDLTFISLQEPGQVAAEIESLHWPVISLSKTPGLKLSVIAKLAKLLRTRKPTVVHTHNAAGQAYGVTAAKFARVPRVIHTRHGQCSTSTARQKMMYRSLSHWIERIVSVSNDGQQLTIRDGIAPEKAVTIHNGVDLRRFPQVRNRPIGRAIVVARLSPEKDIASLIQAMKIATEQTKPNEIPFTLDIVGDGQQRQSLEALTRSLMLQDAIRFCGESDRVSDQLASASMSVLPSLTEGISLTLLEAMATGLPVVACSVGGNPEVVSDQETGILVPPGDPQALAEAMLRLHRDPALAERYGDAGRLRAEKMFCVRKMVRAYESLYSGKEAA</sequence>
<dbReference type="OrthoDB" id="232381at2"/>
<organism evidence="3 4">
    <name type="scientific">Novipirellula herctigrandis</name>
    <dbReference type="NCBI Taxonomy" id="2527986"/>
    <lineage>
        <taxon>Bacteria</taxon>
        <taxon>Pseudomonadati</taxon>
        <taxon>Planctomycetota</taxon>
        <taxon>Planctomycetia</taxon>
        <taxon>Pirellulales</taxon>
        <taxon>Pirellulaceae</taxon>
        <taxon>Novipirellula</taxon>
    </lineage>
</organism>
<evidence type="ECO:0000313" key="4">
    <source>
        <dbReference type="Proteomes" id="UP000315010"/>
    </source>
</evidence>
<dbReference type="PANTHER" id="PTHR12526">
    <property type="entry name" value="GLYCOSYLTRANSFERASE"/>
    <property type="match status" value="1"/>
</dbReference>
<dbReference type="InterPro" id="IPR001296">
    <property type="entry name" value="Glyco_trans_1"/>
</dbReference>
<dbReference type="Gene3D" id="3.40.50.2000">
    <property type="entry name" value="Glycogen Phosphorylase B"/>
    <property type="match status" value="2"/>
</dbReference>
<gene>
    <name evidence="3" type="ORF">CA13_42220</name>
</gene>
<feature type="domain" description="Glycosyl transferase family 1" evidence="1">
    <location>
        <begin position="183"/>
        <end position="337"/>
    </location>
</feature>
<dbReference type="PANTHER" id="PTHR12526:SF630">
    <property type="entry name" value="GLYCOSYLTRANSFERASE"/>
    <property type="match status" value="1"/>
</dbReference>
<comment type="caution">
    <text evidence="3">The sequence shown here is derived from an EMBL/GenBank/DDBJ whole genome shotgun (WGS) entry which is preliminary data.</text>
</comment>
<dbReference type="InterPro" id="IPR028098">
    <property type="entry name" value="Glyco_trans_4-like_N"/>
</dbReference>
<dbReference type="Pfam" id="PF13439">
    <property type="entry name" value="Glyco_transf_4"/>
    <property type="match status" value="1"/>
</dbReference>
<name>A0A5C5Z5T2_9BACT</name>
<dbReference type="SUPFAM" id="SSF53756">
    <property type="entry name" value="UDP-Glycosyltransferase/glycogen phosphorylase"/>
    <property type="match status" value="1"/>
</dbReference>
<dbReference type="EMBL" id="SJPJ01000001">
    <property type="protein sequence ID" value="TWT82759.1"/>
    <property type="molecule type" value="Genomic_DNA"/>
</dbReference>
<keyword evidence="3" id="KW-0808">Transferase</keyword>
<reference evidence="3 4" key="1">
    <citation type="submission" date="2019-02" db="EMBL/GenBank/DDBJ databases">
        <title>Deep-cultivation of Planctomycetes and their phenomic and genomic characterization uncovers novel biology.</title>
        <authorList>
            <person name="Wiegand S."/>
            <person name="Jogler M."/>
            <person name="Boedeker C."/>
            <person name="Pinto D."/>
            <person name="Vollmers J."/>
            <person name="Rivas-Marin E."/>
            <person name="Kohn T."/>
            <person name="Peeters S.H."/>
            <person name="Heuer A."/>
            <person name="Rast P."/>
            <person name="Oberbeckmann S."/>
            <person name="Bunk B."/>
            <person name="Jeske O."/>
            <person name="Meyerdierks A."/>
            <person name="Storesund J.E."/>
            <person name="Kallscheuer N."/>
            <person name="Luecker S."/>
            <person name="Lage O.M."/>
            <person name="Pohl T."/>
            <person name="Merkel B.J."/>
            <person name="Hornburger P."/>
            <person name="Mueller R.-W."/>
            <person name="Bruemmer F."/>
            <person name="Labrenz M."/>
            <person name="Spormann A.M."/>
            <person name="Op Den Camp H."/>
            <person name="Overmann J."/>
            <person name="Amann R."/>
            <person name="Jetten M.S.M."/>
            <person name="Mascher T."/>
            <person name="Medema M.H."/>
            <person name="Devos D.P."/>
            <person name="Kaster A.-K."/>
            <person name="Ovreas L."/>
            <person name="Rohde M."/>
            <person name="Galperin M.Y."/>
            <person name="Jogler C."/>
        </authorList>
    </citation>
    <scope>NUCLEOTIDE SEQUENCE [LARGE SCALE GENOMIC DNA]</scope>
    <source>
        <strain evidence="3 4">CA13</strain>
    </source>
</reference>
<dbReference type="GO" id="GO:0004373">
    <property type="term" value="F:alpha-1,4-glucan glucosyltransferase (UDP-glucose donor) activity"/>
    <property type="evidence" value="ECO:0007669"/>
    <property type="project" value="UniProtKB-EC"/>
</dbReference>
<evidence type="ECO:0000259" key="1">
    <source>
        <dbReference type="Pfam" id="PF00534"/>
    </source>
</evidence>
<accession>A0A5C5Z5T2</accession>
<dbReference type="Proteomes" id="UP000315010">
    <property type="component" value="Unassembled WGS sequence"/>
</dbReference>
<dbReference type="EC" id="2.4.1.11" evidence="3"/>